<comment type="caution">
    <text evidence="3">The sequence shown here is derived from an EMBL/GenBank/DDBJ whole genome shotgun (WGS) entry which is preliminary data.</text>
</comment>
<dbReference type="InterPro" id="IPR055294">
    <property type="entry name" value="FBL60-like"/>
</dbReference>
<dbReference type="InterPro" id="IPR032675">
    <property type="entry name" value="LRR_dom_sf"/>
</dbReference>
<organism evidence="3 4">
    <name type="scientific">Cuscuta epithymum</name>
    <dbReference type="NCBI Taxonomy" id="186058"/>
    <lineage>
        <taxon>Eukaryota</taxon>
        <taxon>Viridiplantae</taxon>
        <taxon>Streptophyta</taxon>
        <taxon>Embryophyta</taxon>
        <taxon>Tracheophyta</taxon>
        <taxon>Spermatophyta</taxon>
        <taxon>Magnoliopsida</taxon>
        <taxon>eudicotyledons</taxon>
        <taxon>Gunneridae</taxon>
        <taxon>Pentapetalae</taxon>
        <taxon>asterids</taxon>
        <taxon>lamiids</taxon>
        <taxon>Solanales</taxon>
        <taxon>Convolvulaceae</taxon>
        <taxon>Cuscuteae</taxon>
        <taxon>Cuscuta</taxon>
        <taxon>Cuscuta subgen. Cuscuta</taxon>
    </lineage>
</organism>
<name>A0AAV0EIU2_9ASTE</name>
<dbReference type="Pfam" id="PF24758">
    <property type="entry name" value="LRR_At5g56370"/>
    <property type="match status" value="1"/>
</dbReference>
<dbReference type="EMBL" id="CAMAPF010000087">
    <property type="protein sequence ID" value="CAH9096400.1"/>
    <property type="molecule type" value="Genomic_DNA"/>
</dbReference>
<sequence length="476" mass="54080">MFSIKLCGDTVITRPITRPVHQAGLFTLGALHSERSGFSSASPAPLSAASSDPLLLHFDCRFFDLRAEVVEGMDRISQLPAGILDHIMGLLPIQEAAKTAVLSTVWRDIWYSLSQLCFDHHFFCYLDRKYRGANKSVRRSCGFHVINIILLQHSGSIRKLVICFSNAARLGGKSPSYDMDQWFLIVTQKGVEEMHLRLAHYAYQLPDCIFRCSTLKRLHLDGFCIEPFTFPCKLPNVTSLCFEHVDFAPTSPSNCALEVPVLENLSFNHCVNMSQFNFLATNLCSLKIVTSSFYALRTFLPVNLNLSCIRNLNLTDSSLQYFVEELDRGLKRGPPLQLNVEYLKLSDHYSQIADRTSAFVRLLRLCPKLCKLDISFWFEEVCNTKHDAMVNALEELQSVAQTHNKLLALKLTSVYRLGFKMLYIKELLASLPELEKVVIFRPIDSIDSFDCPEKYEFRQQVLNLPRASAKAKIVFV</sequence>
<dbReference type="InterPro" id="IPR036047">
    <property type="entry name" value="F-box-like_dom_sf"/>
</dbReference>
<accession>A0AAV0EIU2</accession>
<gene>
    <name evidence="2" type="ORF">CEPIT_LOCUS13722</name>
    <name evidence="3" type="ORF">CEPIT_LOCUS25726</name>
</gene>
<protein>
    <recommendedName>
        <fullName evidence="1">F-box/LRR-repeat protein 15/At3g58940/PEG3-like LRR domain-containing protein</fullName>
    </recommendedName>
</protein>
<dbReference type="InterPro" id="IPR055411">
    <property type="entry name" value="LRR_FXL15/At3g58940/PEG3-like"/>
</dbReference>
<proteinExistence type="predicted"/>
<dbReference type="SUPFAM" id="SSF81383">
    <property type="entry name" value="F-box domain"/>
    <property type="match status" value="1"/>
</dbReference>
<keyword evidence="4" id="KW-1185">Reference proteome</keyword>
<evidence type="ECO:0000313" key="2">
    <source>
        <dbReference type="EMBL" id="CAH9096400.1"/>
    </source>
</evidence>
<reference evidence="3" key="1">
    <citation type="submission" date="2022-07" db="EMBL/GenBank/DDBJ databases">
        <authorList>
            <person name="Macas J."/>
            <person name="Novak P."/>
            <person name="Neumann P."/>
        </authorList>
    </citation>
    <scope>NUCLEOTIDE SEQUENCE</scope>
</reference>
<evidence type="ECO:0000313" key="3">
    <source>
        <dbReference type="EMBL" id="CAH9124090.1"/>
    </source>
</evidence>
<dbReference type="Proteomes" id="UP001152523">
    <property type="component" value="Unassembled WGS sequence"/>
</dbReference>
<dbReference type="PANTHER" id="PTHR31293:SF12">
    <property type="entry name" value="RNI-LIKE SUPERFAMILY PROTEIN"/>
    <property type="match status" value="1"/>
</dbReference>
<evidence type="ECO:0000259" key="1">
    <source>
        <dbReference type="Pfam" id="PF24758"/>
    </source>
</evidence>
<evidence type="ECO:0000313" key="4">
    <source>
        <dbReference type="Proteomes" id="UP001152523"/>
    </source>
</evidence>
<dbReference type="AlphaFoldDB" id="A0AAV0EIU2"/>
<dbReference type="Gene3D" id="3.80.10.10">
    <property type="entry name" value="Ribonuclease Inhibitor"/>
    <property type="match status" value="1"/>
</dbReference>
<dbReference type="SUPFAM" id="SSF52047">
    <property type="entry name" value="RNI-like"/>
    <property type="match status" value="1"/>
</dbReference>
<feature type="domain" description="F-box/LRR-repeat protein 15/At3g58940/PEG3-like LRR" evidence="1">
    <location>
        <begin position="179"/>
        <end position="292"/>
    </location>
</feature>
<dbReference type="PANTHER" id="PTHR31293">
    <property type="entry name" value="RNI-LIKE SUPERFAMILY PROTEIN"/>
    <property type="match status" value="1"/>
</dbReference>
<dbReference type="EMBL" id="CAMAPF010000933">
    <property type="protein sequence ID" value="CAH9124090.1"/>
    <property type="molecule type" value="Genomic_DNA"/>
</dbReference>